<evidence type="ECO:0000313" key="1">
    <source>
        <dbReference type="EMBL" id="PWK19602.1"/>
    </source>
</evidence>
<gene>
    <name evidence="1" type="ORF">LX78_00950</name>
</gene>
<sequence length="356" mass="40530">MKELKILLLHLIIASSILSCRTEESELIETPTEDTIKTNSLIANLMKRTTSNDGSVDNIIDYANCFTVKLPISVTANGVQLTIYTANDYDDIEFIFDEFDDDNDTIIISYPITIILEDYSEVSISNSTELLSYSSNCHGENVLDDDIECLDFIYPISASVFNINNELIDTIYLNNDNELYHFIDQIDLNDIVTLNFPISVVLYDDSQLTLNSLIELETTIINFTNTCDEDDDYDYNDDDCDNCTPVELESFLTSCSNWTVDKLERSGNDYDDLYDNYFFNFYNDGSIVVDYPGGTDYGTWITSGTGNNIEVVINIPDLPYCNNNWILHEIEERTGETKIDLRVGGDDRLRYESTCN</sequence>
<reference evidence="1 2" key="1">
    <citation type="submission" date="2018-05" db="EMBL/GenBank/DDBJ databases">
        <title>Genomic Encyclopedia of Archaeal and Bacterial Type Strains, Phase II (KMG-II): from individual species to whole genera.</title>
        <authorList>
            <person name="Goeker M."/>
        </authorList>
    </citation>
    <scope>NUCLEOTIDE SEQUENCE [LARGE SCALE GENOMIC DNA]</scope>
    <source>
        <strain evidence="1 2">DSM 22637</strain>
    </source>
</reference>
<name>A0A316DPU1_9FLAO</name>
<dbReference type="RefSeq" id="WP_109681495.1">
    <property type="nucleotide sequence ID" value="NZ_QGGP01000002.1"/>
</dbReference>
<dbReference type="AlphaFoldDB" id="A0A316DPU1"/>
<proteinExistence type="predicted"/>
<evidence type="ECO:0000313" key="2">
    <source>
        <dbReference type="Proteomes" id="UP000245430"/>
    </source>
</evidence>
<dbReference type="EMBL" id="QGGP01000002">
    <property type="protein sequence ID" value="PWK19602.1"/>
    <property type="molecule type" value="Genomic_DNA"/>
</dbReference>
<dbReference type="OrthoDB" id="832379at2"/>
<keyword evidence="2" id="KW-1185">Reference proteome</keyword>
<organism evidence="1 2">
    <name type="scientific">Xanthomarina spongicola</name>
    <dbReference type="NCBI Taxonomy" id="570520"/>
    <lineage>
        <taxon>Bacteria</taxon>
        <taxon>Pseudomonadati</taxon>
        <taxon>Bacteroidota</taxon>
        <taxon>Flavobacteriia</taxon>
        <taxon>Flavobacteriales</taxon>
        <taxon>Flavobacteriaceae</taxon>
        <taxon>Xanthomarina</taxon>
    </lineage>
</organism>
<dbReference type="PROSITE" id="PS51257">
    <property type="entry name" value="PROKAR_LIPOPROTEIN"/>
    <property type="match status" value="1"/>
</dbReference>
<comment type="caution">
    <text evidence="1">The sequence shown here is derived from an EMBL/GenBank/DDBJ whole genome shotgun (WGS) entry which is preliminary data.</text>
</comment>
<accession>A0A316DPU1</accession>
<protein>
    <submittedName>
        <fullName evidence="1">Uncharacterized protein</fullName>
    </submittedName>
</protein>
<dbReference type="Proteomes" id="UP000245430">
    <property type="component" value="Unassembled WGS sequence"/>
</dbReference>